<evidence type="ECO:0000259" key="2">
    <source>
        <dbReference type="Pfam" id="PF17246"/>
    </source>
</evidence>
<evidence type="ECO:0000313" key="4">
    <source>
        <dbReference type="Proteomes" id="UP001141327"/>
    </source>
</evidence>
<gene>
    <name evidence="3" type="ORF">PAPYR_10321</name>
</gene>
<accession>A0ABQ8U673</accession>
<evidence type="ECO:0000256" key="1">
    <source>
        <dbReference type="SAM" id="MobiDB-lite"/>
    </source>
</evidence>
<dbReference type="Pfam" id="PF17246">
    <property type="entry name" value="CDC24_OB1"/>
    <property type="match status" value="1"/>
</dbReference>
<comment type="caution">
    <text evidence="3">The sequence shown here is derived from an EMBL/GenBank/DDBJ whole genome shotgun (WGS) entry which is preliminary data.</text>
</comment>
<sequence length="893" mass="95967">MEQLVDQLVTILTQKKRPWAWTCSTTLRLLTTFPFGANLPILQQELVARWREEGGIKDLTGKTITVASLAHMRHVPEHTLMEARVHSIFSIPGTSVFACLLTDPPSPSSDGATTRGDNLAITCFLHQRFTPLFETIPFLVSGSLLMMGSLRISPGAPPTLPDPAPGTSRPPRVAPITLLPSQVVVPVISTTSPGPLQPQVAAALESFTSGYDDIIRLCREAHDQGDGLEVDVTQGWRWMSPRAGGGCHPGLEVDVTQDWRWMSPGAVSGCHLTRGCGIHLGGYHQVLWVDVPRGWINAASGQMSPHPGLSVEEITWVGATRGLEVDVPPWFATGRSAVDLRLRLRVDRVLRRKRRGGPAAEEGAGAAADGRKRTVVLFAKHAECQPSVQLSLFDDQTALARCFRPGDDLLIFRPFVRDCTVAAPTPKIPTGPPGLSSIASQPAGAVELHYGSATVLAVVRGDGNAGGREAEGAGETAALAGVVRTAEGLLDCAQAAQRIRLCDVRPNMRNLSLLGTVMLLRCNSPCPPHSRFPLRLQDASGRPIDITLWNATGAHLRHVHVGSLVWLTGLSSSARLPAAEDKRQDFLARKPLHSPSPSHPTRPPLPQPQGKRQDFFVEGDFGSEAAHVRAIPAVLSYGGLLGGGLQWSLLPSMLAIPPAPTAITCIHLLPVLLLTLVPMCVALRDPSFRGRTTACFARGYIHPYPALPKGLPVEPLGTCAAFTALRHRTCNRYFVEGPARTGTMERCPFCEGLPAAPLCGHTSHPGLSWPATVPWVAFAPKFRDECVIGYAFEILLEVDGGTSTATTTGVQQIRVSVQDEVAQRLMGDVTCERFCECDSAQRSRLLSGTLGRKGFWVLACCLPHGAQQGGGGGPAIWKADYFAEQQIQGPLEA</sequence>
<protein>
    <recommendedName>
        <fullName evidence="2">Cell division control protein 24 OB domain-containing protein</fullName>
    </recommendedName>
</protein>
<reference evidence="3" key="1">
    <citation type="journal article" date="2022" name="bioRxiv">
        <title>Genomics of Preaxostyla Flagellates Illuminates Evolutionary Transitions and the Path Towards Mitochondrial Loss.</title>
        <authorList>
            <person name="Novak L.V.F."/>
            <person name="Treitli S.C."/>
            <person name="Pyrih J."/>
            <person name="Halakuc P."/>
            <person name="Pipaliya S.V."/>
            <person name="Vacek V."/>
            <person name="Brzon O."/>
            <person name="Soukal P."/>
            <person name="Eme L."/>
            <person name="Dacks J.B."/>
            <person name="Karnkowska A."/>
            <person name="Elias M."/>
            <person name="Hampl V."/>
        </authorList>
    </citation>
    <scope>NUCLEOTIDE SEQUENCE</scope>
    <source>
        <strain evidence="3">RCP-MX</strain>
    </source>
</reference>
<feature type="compositionally biased region" description="Pro residues" evidence="1">
    <location>
        <begin position="597"/>
        <end position="607"/>
    </location>
</feature>
<organism evidence="3 4">
    <name type="scientific">Paratrimastix pyriformis</name>
    <dbReference type="NCBI Taxonomy" id="342808"/>
    <lineage>
        <taxon>Eukaryota</taxon>
        <taxon>Metamonada</taxon>
        <taxon>Preaxostyla</taxon>
        <taxon>Paratrimastigidae</taxon>
        <taxon>Paratrimastix</taxon>
    </lineage>
</organism>
<dbReference type="PANTHER" id="PTHR36033:SF1">
    <property type="entry name" value="NUCLEIC ACID-BINDING PROTEINS SUPERFAMILY"/>
    <property type="match status" value="1"/>
</dbReference>
<evidence type="ECO:0000313" key="3">
    <source>
        <dbReference type="EMBL" id="KAJ4454870.1"/>
    </source>
</evidence>
<proteinExistence type="predicted"/>
<feature type="domain" description="Cell division control protein 24 OB" evidence="2">
    <location>
        <begin position="14"/>
        <end position="94"/>
    </location>
</feature>
<name>A0ABQ8U673_9EUKA</name>
<dbReference type="InterPro" id="IPR035201">
    <property type="entry name" value="Cdc24_OB1"/>
</dbReference>
<keyword evidence="4" id="KW-1185">Reference proteome</keyword>
<feature type="region of interest" description="Disordered" evidence="1">
    <location>
        <begin position="589"/>
        <end position="613"/>
    </location>
</feature>
<dbReference type="EMBL" id="JAPMOS010000130">
    <property type="protein sequence ID" value="KAJ4454870.1"/>
    <property type="molecule type" value="Genomic_DNA"/>
</dbReference>
<dbReference type="PANTHER" id="PTHR36033">
    <property type="entry name" value="NUCLEIC ACID-BINDING PROTEINS SUPERFAMILY"/>
    <property type="match status" value="1"/>
</dbReference>
<dbReference type="Proteomes" id="UP001141327">
    <property type="component" value="Unassembled WGS sequence"/>
</dbReference>